<evidence type="ECO:0000313" key="3">
    <source>
        <dbReference type="Proteomes" id="UP000034112"/>
    </source>
</evidence>
<proteinExistence type="predicted"/>
<feature type="compositionally biased region" description="Polar residues" evidence="1">
    <location>
        <begin position="15"/>
        <end position="25"/>
    </location>
</feature>
<dbReference type="Proteomes" id="UP000034112">
    <property type="component" value="Unassembled WGS sequence"/>
</dbReference>
<dbReference type="EMBL" id="JOKZ01000399">
    <property type="protein sequence ID" value="KKO98645.1"/>
    <property type="molecule type" value="Genomic_DNA"/>
</dbReference>
<feature type="compositionally biased region" description="Low complexity" evidence="1">
    <location>
        <begin position="1"/>
        <end position="14"/>
    </location>
</feature>
<protein>
    <submittedName>
        <fullName evidence="2">Uncharacterized protein</fullName>
    </submittedName>
</protein>
<organism evidence="2 3">
    <name type="scientific">Trichoderma harzianum</name>
    <name type="common">Hypocrea lixii</name>
    <dbReference type="NCBI Taxonomy" id="5544"/>
    <lineage>
        <taxon>Eukaryota</taxon>
        <taxon>Fungi</taxon>
        <taxon>Dikarya</taxon>
        <taxon>Ascomycota</taxon>
        <taxon>Pezizomycotina</taxon>
        <taxon>Sordariomycetes</taxon>
        <taxon>Hypocreomycetidae</taxon>
        <taxon>Hypocreales</taxon>
        <taxon>Hypocreaceae</taxon>
        <taxon>Trichoderma</taxon>
    </lineage>
</organism>
<evidence type="ECO:0000313" key="2">
    <source>
        <dbReference type="EMBL" id="KKO98645.1"/>
    </source>
</evidence>
<name>A0A0F9X034_TRIHA</name>
<gene>
    <name evidence="2" type="ORF">THAR02_09249</name>
</gene>
<feature type="region of interest" description="Disordered" evidence="1">
    <location>
        <begin position="1"/>
        <end position="25"/>
    </location>
</feature>
<evidence type="ECO:0000256" key="1">
    <source>
        <dbReference type="SAM" id="MobiDB-lite"/>
    </source>
</evidence>
<reference evidence="3" key="1">
    <citation type="journal article" date="2015" name="Genome Announc.">
        <title>Draft whole-genome sequence of the biocontrol agent Trichoderma harzianum T6776.</title>
        <authorList>
            <person name="Baroncelli R."/>
            <person name="Piaggeschi G."/>
            <person name="Fiorini L."/>
            <person name="Bertolini E."/>
            <person name="Zapparata A."/>
            <person name="Pe M.E."/>
            <person name="Sarrocco S."/>
            <person name="Vannacci G."/>
        </authorList>
    </citation>
    <scope>NUCLEOTIDE SEQUENCE [LARGE SCALE GENOMIC DNA]</scope>
    <source>
        <strain evidence="3">T6776</strain>
    </source>
</reference>
<sequence length="71" mass="7830">MVTSIHSSNHITTSPPSLHSSPFFQSPHQQFNHLLNSEKNGDGYKLIQIHLQTPRPSSAANLPVEMACGKH</sequence>
<accession>A0A0F9X034</accession>
<dbReference type="AlphaFoldDB" id="A0A0F9X034"/>
<comment type="caution">
    <text evidence="2">The sequence shown here is derived from an EMBL/GenBank/DDBJ whole genome shotgun (WGS) entry which is preliminary data.</text>
</comment>